<comment type="caution">
    <text evidence="2">The sequence shown here is derived from an EMBL/GenBank/DDBJ whole genome shotgun (WGS) entry which is preliminary data.</text>
</comment>
<proteinExistence type="predicted"/>
<dbReference type="EMBL" id="BARS01003118">
    <property type="protein sequence ID" value="GAF77844.1"/>
    <property type="molecule type" value="Genomic_DNA"/>
</dbReference>
<dbReference type="SUPFAM" id="SSF51126">
    <property type="entry name" value="Pectin lyase-like"/>
    <property type="match status" value="1"/>
</dbReference>
<dbReference type="InterPro" id="IPR007742">
    <property type="entry name" value="NosD_dom"/>
</dbReference>
<dbReference type="AlphaFoldDB" id="X0S9Z5"/>
<gene>
    <name evidence="2" type="ORF">S01H1_06006</name>
</gene>
<dbReference type="Gene3D" id="2.160.20.10">
    <property type="entry name" value="Single-stranded right-handed beta-helix, Pectin lyase-like"/>
    <property type="match status" value="1"/>
</dbReference>
<dbReference type="InterPro" id="IPR011050">
    <property type="entry name" value="Pectin_lyase_fold/virulence"/>
</dbReference>
<feature type="non-terminal residue" evidence="2">
    <location>
        <position position="1"/>
    </location>
</feature>
<dbReference type="InterPro" id="IPR022441">
    <property type="entry name" value="Para_beta_helix_rpt-2"/>
</dbReference>
<sequence>DPGVGIVFDTVTNSYIEGCWVRACDNGAIIITDTVNCTIRSSFIYENIVAIWIMGSASHDIVTNNHLYDNNLSGILMGGADDQSDCIIADNECLNNTMTGIAVGNNALRNIVSGNRCQDNGTDIEITLASATDNLIIGNICIGTGIPITDNGTNTHIAHNITT</sequence>
<feature type="domain" description="Periplasmic copper-binding protein NosD beta helix" evidence="1">
    <location>
        <begin position="4"/>
        <end position="161"/>
    </location>
</feature>
<dbReference type="NCBIfam" id="TIGR03804">
    <property type="entry name" value="para_beta_helix"/>
    <property type="match status" value="1"/>
</dbReference>
<dbReference type="SMART" id="SM00710">
    <property type="entry name" value="PbH1"/>
    <property type="match status" value="5"/>
</dbReference>
<dbReference type="InterPro" id="IPR012334">
    <property type="entry name" value="Pectin_lyas_fold"/>
</dbReference>
<accession>X0S9Z5</accession>
<dbReference type="Pfam" id="PF05048">
    <property type="entry name" value="NosD"/>
    <property type="match status" value="1"/>
</dbReference>
<organism evidence="2">
    <name type="scientific">marine sediment metagenome</name>
    <dbReference type="NCBI Taxonomy" id="412755"/>
    <lineage>
        <taxon>unclassified sequences</taxon>
        <taxon>metagenomes</taxon>
        <taxon>ecological metagenomes</taxon>
    </lineage>
</organism>
<evidence type="ECO:0000313" key="2">
    <source>
        <dbReference type="EMBL" id="GAF77844.1"/>
    </source>
</evidence>
<protein>
    <recommendedName>
        <fullName evidence="1">Periplasmic copper-binding protein NosD beta helix domain-containing protein</fullName>
    </recommendedName>
</protein>
<evidence type="ECO:0000259" key="1">
    <source>
        <dbReference type="Pfam" id="PF05048"/>
    </source>
</evidence>
<name>X0S9Z5_9ZZZZ</name>
<dbReference type="InterPro" id="IPR006626">
    <property type="entry name" value="PbH1"/>
</dbReference>
<reference evidence="2" key="1">
    <citation type="journal article" date="2014" name="Front. Microbiol.">
        <title>High frequency of phylogenetically diverse reductive dehalogenase-homologous genes in deep subseafloor sedimentary metagenomes.</title>
        <authorList>
            <person name="Kawai M."/>
            <person name="Futagami T."/>
            <person name="Toyoda A."/>
            <person name="Takaki Y."/>
            <person name="Nishi S."/>
            <person name="Hori S."/>
            <person name="Arai W."/>
            <person name="Tsubouchi T."/>
            <person name="Morono Y."/>
            <person name="Uchiyama I."/>
            <person name="Ito T."/>
            <person name="Fujiyama A."/>
            <person name="Inagaki F."/>
            <person name="Takami H."/>
        </authorList>
    </citation>
    <scope>NUCLEOTIDE SEQUENCE</scope>
    <source>
        <strain evidence="2">Expedition CK06-06</strain>
    </source>
</reference>